<dbReference type="Pfam" id="PF18052">
    <property type="entry name" value="Rx_N"/>
    <property type="match status" value="1"/>
</dbReference>
<dbReference type="Gene3D" id="1.20.5.4130">
    <property type="match status" value="1"/>
</dbReference>
<evidence type="ECO:0000256" key="3">
    <source>
        <dbReference type="ARBA" id="ARBA00022821"/>
    </source>
</evidence>
<name>A0A2P5ACX0_TREOI</name>
<keyword evidence="3" id="KW-0611">Plant defense</keyword>
<evidence type="ECO:0000313" key="6">
    <source>
        <dbReference type="Proteomes" id="UP000237000"/>
    </source>
</evidence>
<comment type="caution">
    <text evidence="5">The sequence shown here is derived from an EMBL/GenBank/DDBJ whole genome shotgun (WGS) entry which is preliminary data.</text>
</comment>
<keyword evidence="2" id="KW-0547">Nucleotide-binding</keyword>
<organism evidence="5 6">
    <name type="scientific">Trema orientale</name>
    <name type="common">Charcoal tree</name>
    <name type="synonym">Celtis orientalis</name>
    <dbReference type="NCBI Taxonomy" id="63057"/>
    <lineage>
        <taxon>Eukaryota</taxon>
        <taxon>Viridiplantae</taxon>
        <taxon>Streptophyta</taxon>
        <taxon>Embryophyta</taxon>
        <taxon>Tracheophyta</taxon>
        <taxon>Spermatophyta</taxon>
        <taxon>Magnoliopsida</taxon>
        <taxon>eudicotyledons</taxon>
        <taxon>Gunneridae</taxon>
        <taxon>Pentapetalae</taxon>
        <taxon>rosids</taxon>
        <taxon>fabids</taxon>
        <taxon>Rosales</taxon>
        <taxon>Cannabaceae</taxon>
        <taxon>Trema</taxon>
    </lineage>
</organism>
<feature type="non-terminal residue" evidence="5">
    <location>
        <position position="99"/>
    </location>
</feature>
<sequence>MAAAQYVGEKFLSALFDKLIDKLASEFMDSFRGKEAIVKLLTELKTTLFSAGLLLDDAEKKLIRDPRVKEWLVKLKETVYDADDLIYKIDTRALRNELE</sequence>
<evidence type="ECO:0000256" key="1">
    <source>
        <dbReference type="ARBA" id="ARBA00022737"/>
    </source>
</evidence>
<dbReference type="OrthoDB" id="1194197at2759"/>
<reference evidence="6" key="1">
    <citation type="submission" date="2016-06" db="EMBL/GenBank/DDBJ databases">
        <title>Parallel loss of symbiosis genes in relatives of nitrogen-fixing non-legume Parasponia.</title>
        <authorList>
            <person name="Van Velzen R."/>
            <person name="Holmer R."/>
            <person name="Bu F."/>
            <person name="Rutten L."/>
            <person name="Van Zeijl A."/>
            <person name="Liu W."/>
            <person name="Santuari L."/>
            <person name="Cao Q."/>
            <person name="Sharma T."/>
            <person name="Shen D."/>
            <person name="Roswanjaya Y."/>
            <person name="Wardhani T."/>
            <person name="Kalhor M.S."/>
            <person name="Jansen J."/>
            <person name="Van den Hoogen J."/>
            <person name="Gungor B."/>
            <person name="Hartog M."/>
            <person name="Hontelez J."/>
            <person name="Verver J."/>
            <person name="Yang W.-C."/>
            <person name="Schijlen E."/>
            <person name="Repin R."/>
            <person name="Schilthuizen M."/>
            <person name="Schranz E."/>
            <person name="Heidstra R."/>
            <person name="Miyata K."/>
            <person name="Fedorova E."/>
            <person name="Kohlen W."/>
            <person name="Bisseling T."/>
            <person name="Smit S."/>
            <person name="Geurts R."/>
        </authorList>
    </citation>
    <scope>NUCLEOTIDE SEQUENCE [LARGE SCALE GENOMIC DNA]</scope>
    <source>
        <strain evidence="6">cv. RG33-2</strain>
    </source>
</reference>
<dbReference type="InterPro" id="IPR041118">
    <property type="entry name" value="Rx_N"/>
</dbReference>
<dbReference type="AlphaFoldDB" id="A0A2P5ACX0"/>
<evidence type="ECO:0000256" key="2">
    <source>
        <dbReference type="ARBA" id="ARBA00022741"/>
    </source>
</evidence>
<keyword evidence="1" id="KW-0677">Repeat</keyword>
<dbReference type="GO" id="GO:0006952">
    <property type="term" value="P:defense response"/>
    <property type="evidence" value="ECO:0007669"/>
    <property type="project" value="UniProtKB-KW"/>
</dbReference>
<accession>A0A2P5ACX0</accession>
<evidence type="ECO:0000313" key="5">
    <source>
        <dbReference type="EMBL" id="PON34394.1"/>
    </source>
</evidence>
<dbReference type="EMBL" id="JXTC01000937">
    <property type="protein sequence ID" value="PON34394.1"/>
    <property type="molecule type" value="Genomic_DNA"/>
</dbReference>
<gene>
    <name evidence="5" type="ORF">TorRG33x02_353360</name>
</gene>
<keyword evidence="6" id="KW-1185">Reference proteome</keyword>
<evidence type="ECO:0000259" key="4">
    <source>
        <dbReference type="Pfam" id="PF18052"/>
    </source>
</evidence>
<dbReference type="Proteomes" id="UP000237000">
    <property type="component" value="Unassembled WGS sequence"/>
</dbReference>
<feature type="domain" description="Disease resistance N-terminal" evidence="4">
    <location>
        <begin position="11"/>
        <end position="97"/>
    </location>
</feature>
<proteinExistence type="predicted"/>
<dbReference type="GO" id="GO:0000166">
    <property type="term" value="F:nucleotide binding"/>
    <property type="evidence" value="ECO:0007669"/>
    <property type="project" value="UniProtKB-KW"/>
</dbReference>
<protein>
    <recommendedName>
        <fullName evidence="4">Disease resistance N-terminal domain-containing protein</fullName>
    </recommendedName>
</protein>
<dbReference type="InParanoid" id="A0A2P5ACX0"/>